<dbReference type="Proteomes" id="UP000289323">
    <property type="component" value="Unassembled WGS sequence"/>
</dbReference>
<evidence type="ECO:0000256" key="4">
    <source>
        <dbReference type="SAM" id="MobiDB-lite"/>
    </source>
</evidence>
<protein>
    <submittedName>
        <fullName evidence="5">0c28ea31-6897-41fb-94f4-726ec2501f3e</fullName>
    </submittedName>
</protein>
<dbReference type="PANTHER" id="PTHR45626">
    <property type="entry name" value="TRANSCRIPTION TERMINATION FACTOR 2-RELATED"/>
    <property type="match status" value="1"/>
</dbReference>
<evidence type="ECO:0000256" key="1">
    <source>
        <dbReference type="ARBA" id="ARBA00022741"/>
    </source>
</evidence>
<dbReference type="InterPro" id="IPR038718">
    <property type="entry name" value="SNF2-like_sf"/>
</dbReference>
<dbReference type="GO" id="GO:0016787">
    <property type="term" value="F:hydrolase activity"/>
    <property type="evidence" value="ECO:0007669"/>
    <property type="project" value="UniProtKB-KW"/>
</dbReference>
<evidence type="ECO:0000256" key="2">
    <source>
        <dbReference type="ARBA" id="ARBA00022801"/>
    </source>
</evidence>
<proteinExistence type="predicted"/>
<name>A0A3S5CXI7_9PEZI</name>
<sequence length="1189" mass="129732">MEMPSPDYAKLATLFLNVVRLDSNSQWRKALVDLVPDDIYEQYEDYEPADYLWDEFESFMADRLGYSPWDHVVVFAPFGLRDPRVREVLNRHMWEWTLRDIAENYISVPEYAELFFLITPRKNRRRLRPSLTLRIVHPERYELAGAVEDEDGTPPTPTTAEEGPFSAPGDPLPAEIPKIVESLAGGPSIAASPTGTGLDSTRLQVPVLEKEGQPPFHGPQQVEIEFEDLDEYSGDENSIYEASQAVKIVYEDGDDHCVYADTESRTGNATTQPPADTDSKTGNATTQPSAADSDSSYSSNEPCGSSAPTRSRRLDQEAAVGSVCRLGQSQPRLANGPILLRLAPPRAHRGAALGPRRSPPGIPEPATASQLQAASKPKTPVLAPTSAPASPALAPSPALASPPINDIPREAYVEMIDALAAEYDVATAEDDDYGAVDLDVLDTYIGSYNSGDSDIQWSACLDFFNINQAEYQKREALASRPGAGERKRVPMKKLPGMTVGLFDYQLMGVFNLLRFLLNDVPGGLLCDEQGLGKTQEMYGIIALVHNLRRCKAEVKAAWKKTAPAGKKNAPLPSKHNPAGSVARTCPLDERYGFRCYCYNELTRELADRLPEGPNVLVVPERSAASTLRDAKAKLDTKVFKIRGCFNGVEKDDKLAAGDISALRATITAMQGGDDGPVLQLQAAGAGRGEYIIITDSVQVNHRNTPFAFALKAAKSAETPDKKSAFVVPGMVLADEYHEHACREDSATLPWLEQLKELCLNSQQPVPLAYFVSGTPLDDTIADLRPPLALLEQAAWGDETHALHCASSAAVEDLIATFKEVTVRQNLGEVIERSEIADCRRRLDRVLKQVMVRRLGTDKFQGRNLTDIGPLKVNIVDHQLPAAALADLQALAERTSQSAARNAATCDMTLPEAIRCGYTQHDLYKLRVASTFPGIAQHPEPPFAFNDAEASAMLAAAGGEAARTPYFPHVPAWAAGSPKLATITRTIATMLADNSPVPGAATTAKKYCIFTPLGAEALLIQCYLQHLLASPRSVARLKLAGLKPTLLYEGQPAGARRAALEGFLNATTRAAPNVLVASLAAAGTGLNLQAARYATLTGPAWTKRANQQAYYRIHRVGQRVPTRLQLLLARWNPAERMILAGYRGAANRVRDGEEDTWWEVANRWCVDAEEGENREDGIVERHQARAEEKK</sequence>
<dbReference type="SUPFAM" id="SSF52540">
    <property type="entry name" value="P-loop containing nucleoside triphosphate hydrolases"/>
    <property type="match status" value="2"/>
</dbReference>
<feature type="compositionally biased region" description="Polar residues" evidence="4">
    <location>
        <begin position="300"/>
        <end position="309"/>
    </location>
</feature>
<feature type="compositionally biased region" description="Low complexity" evidence="4">
    <location>
        <begin position="289"/>
        <end position="299"/>
    </location>
</feature>
<feature type="region of interest" description="Disordered" evidence="4">
    <location>
        <begin position="144"/>
        <end position="174"/>
    </location>
</feature>
<dbReference type="InterPro" id="IPR027417">
    <property type="entry name" value="P-loop_NTPase"/>
</dbReference>
<dbReference type="GO" id="GO:0005634">
    <property type="term" value="C:nucleus"/>
    <property type="evidence" value="ECO:0007669"/>
    <property type="project" value="TreeGrafter"/>
</dbReference>
<dbReference type="GO" id="GO:0006281">
    <property type="term" value="P:DNA repair"/>
    <property type="evidence" value="ECO:0007669"/>
    <property type="project" value="TreeGrafter"/>
</dbReference>
<dbReference type="GO" id="GO:0008094">
    <property type="term" value="F:ATP-dependent activity, acting on DNA"/>
    <property type="evidence" value="ECO:0007669"/>
    <property type="project" value="TreeGrafter"/>
</dbReference>
<dbReference type="AlphaFoldDB" id="A0A3S5CXI7"/>
<accession>A0A3S5CXI7</accession>
<organism evidence="5 6">
    <name type="scientific">Thermothielavioides terrestris</name>
    <dbReference type="NCBI Taxonomy" id="2587410"/>
    <lineage>
        <taxon>Eukaryota</taxon>
        <taxon>Fungi</taxon>
        <taxon>Dikarya</taxon>
        <taxon>Ascomycota</taxon>
        <taxon>Pezizomycotina</taxon>
        <taxon>Sordariomycetes</taxon>
        <taxon>Sordariomycetidae</taxon>
        <taxon>Sordariales</taxon>
        <taxon>Chaetomiaceae</taxon>
        <taxon>Thermothielavioides</taxon>
    </lineage>
</organism>
<keyword evidence="1" id="KW-0547">Nucleotide-binding</keyword>
<evidence type="ECO:0000313" key="5">
    <source>
        <dbReference type="EMBL" id="SPQ24871.1"/>
    </source>
</evidence>
<feature type="compositionally biased region" description="Low complexity" evidence="4">
    <location>
        <begin position="382"/>
        <end position="403"/>
    </location>
</feature>
<reference evidence="5 6" key="1">
    <citation type="submission" date="2018-04" db="EMBL/GenBank/DDBJ databases">
        <authorList>
            <person name="Huttner S."/>
            <person name="Dainat J."/>
        </authorList>
    </citation>
    <scope>NUCLEOTIDE SEQUENCE [LARGE SCALE GENOMIC DNA]</scope>
</reference>
<dbReference type="GO" id="GO:0005524">
    <property type="term" value="F:ATP binding"/>
    <property type="evidence" value="ECO:0007669"/>
    <property type="project" value="UniProtKB-KW"/>
</dbReference>
<evidence type="ECO:0000256" key="3">
    <source>
        <dbReference type="ARBA" id="ARBA00022840"/>
    </source>
</evidence>
<dbReference type="EMBL" id="OUUZ01000013">
    <property type="protein sequence ID" value="SPQ24871.1"/>
    <property type="molecule type" value="Genomic_DNA"/>
</dbReference>
<dbReference type="InterPro" id="IPR050628">
    <property type="entry name" value="SNF2_RAD54_helicase_TF"/>
</dbReference>
<feature type="compositionally biased region" description="Polar residues" evidence="4">
    <location>
        <begin position="265"/>
        <end position="288"/>
    </location>
</feature>
<dbReference type="Gene3D" id="3.40.50.10810">
    <property type="entry name" value="Tandem AAA-ATPase domain"/>
    <property type="match status" value="1"/>
</dbReference>
<gene>
    <name evidence="5" type="ORF">TT172_LOCUS7290</name>
</gene>
<keyword evidence="3" id="KW-0067">ATP-binding</keyword>
<keyword evidence="2" id="KW-0378">Hydrolase</keyword>
<dbReference type="Gene3D" id="3.40.50.300">
    <property type="entry name" value="P-loop containing nucleotide triphosphate hydrolases"/>
    <property type="match status" value="1"/>
</dbReference>
<feature type="region of interest" description="Disordered" evidence="4">
    <location>
        <begin position="349"/>
        <end position="403"/>
    </location>
</feature>
<evidence type="ECO:0000313" key="6">
    <source>
        <dbReference type="Proteomes" id="UP000289323"/>
    </source>
</evidence>
<feature type="region of interest" description="Disordered" evidence="4">
    <location>
        <begin position="259"/>
        <end position="314"/>
    </location>
</feature>